<accession>A0A7I8LCH2</accession>
<gene>
    <name evidence="1" type="ORF">SI8410_13017682</name>
</gene>
<protein>
    <submittedName>
        <fullName evidence="1">Uncharacterized protein</fullName>
    </submittedName>
</protein>
<dbReference type="AlphaFoldDB" id="A0A7I8LCH2"/>
<keyword evidence="2" id="KW-1185">Reference proteome</keyword>
<reference evidence="1" key="1">
    <citation type="submission" date="2020-02" db="EMBL/GenBank/DDBJ databases">
        <authorList>
            <person name="Scholz U."/>
            <person name="Mascher M."/>
            <person name="Fiebig A."/>
        </authorList>
    </citation>
    <scope>NUCLEOTIDE SEQUENCE</scope>
</reference>
<dbReference type="Proteomes" id="UP000663760">
    <property type="component" value="Chromosome 13"/>
</dbReference>
<name>A0A7I8LCH2_SPIIN</name>
<dbReference type="EMBL" id="LR746276">
    <property type="protein sequence ID" value="CAA7407004.1"/>
    <property type="molecule type" value="Genomic_DNA"/>
</dbReference>
<organism evidence="1 2">
    <name type="scientific">Spirodela intermedia</name>
    <name type="common">Intermediate duckweed</name>
    <dbReference type="NCBI Taxonomy" id="51605"/>
    <lineage>
        <taxon>Eukaryota</taxon>
        <taxon>Viridiplantae</taxon>
        <taxon>Streptophyta</taxon>
        <taxon>Embryophyta</taxon>
        <taxon>Tracheophyta</taxon>
        <taxon>Spermatophyta</taxon>
        <taxon>Magnoliopsida</taxon>
        <taxon>Liliopsida</taxon>
        <taxon>Araceae</taxon>
        <taxon>Lemnoideae</taxon>
        <taxon>Spirodela</taxon>
    </lineage>
</organism>
<evidence type="ECO:0000313" key="1">
    <source>
        <dbReference type="EMBL" id="CAA7407004.1"/>
    </source>
</evidence>
<evidence type="ECO:0000313" key="2">
    <source>
        <dbReference type="Proteomes" id="UP000663760"/>
    </source>
</evidence>
<sequence>MGRQIVSGGCHLTEQKNGDFAVLRWLSPDGEELDGEVTTRLSMDRPLPDNDLAFTLSTYFAASVFLCTIFDNENDVSHPPFFIIMS</sequence>
<proteinExistence type="predicted"/>